<reference evidence="1" key="1">
    <citation type="submission" date="2020-09" db="EMBL/GenBank/DDBJ databases">
        <title>Genome-Enabled Discovery of Anthraquinone Biosynthesis in Senna tora.</title>
        <authorList>
            <person name="Kang S.-H."/>
            <person name="Pandey R.P."/>
            <person name="Lee C.-M."/>
            <person name="Sim J.-S."/>
            <person name="Jeong J.-T."/>
            <person name="Choi B.-S."/>
            <person name="Jung M."/>
            <person name="Ginzburg D."/>
            <person name="Zhao K."/>
            <person name="Won S.Y."/>
            <person name="Oh T.-J."/>
            <person name="Yu Y."/>
            <person name="Kim N.-H."/>
            <person name="Lee O.R."/>
            <person name="Lee T.-H."/>
            <person name="Bashyal P."/>
            <person name="Kim T.-S."/>
            <person name="Lee W.-H."/>
            <person name="Kawkins C."/>
            <person name="Kim C.-K."/>
            <person name="Kim J.S."/>
            <person name="Ahn B.O."/>
            <person name="Rhee S.Y."/>
            <person name="Sohng J.K."/>
        </authorList>
    </citation>
    <scope>NUCLEOTIDE SEQUENCE</scope>
    <source>
        <tissue evidence="1">Leaf</tissue>
    </source>
</reference>
<keyword evidence="2" id="KW-1185">Reference proteome</keyword>
<gene>
    <name evidence="1" type="ORF">G2W53_025127</name>
</gene>
<comment type="caution">
    <text evidence="1">The sequence shown here is derived from an EMBL/GenBank/DDBJ whole genome shotgun (WGS) entry which is preliminary data.</text>
</comment>
<dbReference type="AlphaFoldDB" id="A0A834TCM7"/>
<sequence length="24" mass="2864">MRKLEKKWSLMCKLTIAKVDAKIE</sequence>
<name>A0A834TCM7_9FABA</name>
<evidence type="ECO:0000313" key="1">
    <source>
        <dbReference type="EMBL" id="KAF7819672.1"/>
    </source>
</evidence>
<dbReference type="Proteomes" id="UP000634136">
    <property type="component" value="Unassembled WGS sequence"/>
</dbReference>
<proteinExistence type="predicted"/>
<dbReference type="EMBL" id="JAAIUW010000008">
    <property type="protein sequence ID" value="KAF7819672.1"/>
    <property type="molecule type" value="Genomic_DNA"/>
</dbReference>
<organism evidence="1 2">
    <name type="scientific">Senna tora</name>
    <dbReference type="NCBI Taxonomy" id="362788"/>
    <lineage>
        <taxon>Eukaryota</taxon>
        <taxon>Viridiplantae</taxon>
        <taxon>Streptophyta</taxon>
        <taxon>Embryophyta</taxon>
        <taxon>Tracheophyta</taxon>
        <taxon>Spermatophyta</taxon>
        <taxon>Magnoliopsida</taxon>
        <taxon>eudicotyledons</taxon>
        <taxon>Gunneridae</taxon>
        <taxon>Pentapetalae</taxon>
        <taxon>rosids</taxon>
        <taxon>fabids</taxon>
        <taxon>Fabales</taxon>
        <taxon>Fabaceae</taxon>
        <taxon>Caesalpinioideae</taxon>
        <taxon>Cassia clade</taxon>
        <taxon>Senna</taxon>
    </lineage>
</organism>
<protein>
    <submittedName>
        <fullName evidence="1">Uncharacterized protein</fullName>
    </submittedName>
</protein>
<evidence type="ECO:0000313" key="2">
    <source>
        <dbReference type="Proteomes" id="UP000634136"/>
    </source>
</evidence>
<accession>A0A834TCM7</accession>